<feature type="transmembrane region" description="Helical" evidence="1">
    <location>
        <begin position="185"/>
        <end position="203"/>
    </location>
</feature>
<gene>
    <name evidence="2" type="ORF">DFR56_10651</name>
</gene>
<accession>A0A2V3VY71</accession>
<protein>
    <submittedName>
        <fullName evidence="2">Uncharacterized protein</fullName>
    </submittedName>
</protein>
<sequence length="309" mass="35698">MRMFVKESLSSITLSEDFSISSSVIPTFCLFTFPNVHSMIFANFSASIYNKVCVRGGKILPIKKTWYHYSYIKFIGAGFSFSVFMFIYLVIIQFDLFELSQTLKEPLLWIAFYGYGMLCSILIDVMIKFLPKFQATPFILYGLFGFFPFIFFEPHIAYIMIAGIIGLCAALLFYVGVTAITKNKWTSIVFSVILPLLLVLVMVNDFTKKINWQSERLDSSYEASFSYFHGEHKIPIKLTKGEKLTYTVTFYAENDGGWGYHFENKKGDYLPMAEDGHYLEYDVEKDEKYFIVIGGDKVRGNFNVKWNIQ</sequence>
<evidence type="ECO:0000313" key="3">
    <source>
        <dbReference type="Proteomes" id="UP000247978"/>
    </source>
</evidence>
<feature type="transmembrane region" description="Helical" evidence="1">
    <location>
        <begin position="158"/>
        <end position="178"/>
    </location>
</feature>
<keyword evidence="1" id="KW-1133">Transmembrane helix</keyword>
<keyword evidence="3" id="KW-1185">Reference proteome</keyword>
<reference evidence="2 3" key="1">
    <citation type="submission" date="2018-05" db="EMBL/GenBank/DDBJ databases">
        <title>Genomic Encyclopedia of Type Strains, Phase IV (KMG-IV): sequencing the most valuable type-strain genomes for metagenomic binning, comparative biology and taxonomic classification.</title>
        <authorList>
            <person name="Goeker M."/>
        </authorList>
    </citation>
    <scope>NUCLEOTIDE SEQUENCE [LARGE SCALE GENOMIC DNA]</scope>
    <source>
        <strain evidence="2 3">DSM 28556</strain>
    </source>
</reference>
<dbReference type="Proteomes" id="UP000247978">
    <property type="component" value="Unassembled WGS sequence"/>
</dbReference>
<dbReference type="AlphaFoldDB" id="A0A2V3VY71"/>
<organism evidence="2 3">
    <name type="scientific">Pseudogracilibacillus auburnensis</name>
    <dbReference type="NCBI Taxonomy" id="1494959"/>
    <lineage>
        <taxon>Bacteria</taxon>
        <taxon>Bacillati</taxon>
        <taxon>Bacillota</taxon>
        <taxon>Bacilli</taxon>
        <taxon>Bacillales</taxon>
        <taxon>Bacillaceae</taxon>
        <taxon>Pseudogracilibacillus</taxon>
    </lineage>
</organism>
<comment type="caution">
    <text evidence="2">The sequence shown here is derived from an EMBL/GenBank/DDBJ whole genome shotgun (WGS) entry which is preliminary data.</text>
</comment>
<name>A0A2V3VY71_9BACI</name>
<proteinExistence type="predicted"/>
<evidence type="ECO:0000256" key="1">
    <source>
        <dbReference type="SAM" id="Phobius"/>
    </source>
</evidence>
<feature type="transmembrane region" description="Helical" evidence="1">
    <location>
        <begin position="106"/>
        <end position="123"/>
    </location>
</feature>
<feature type="transmembrane region" description="Helical" evidence="1">
    <location>
        <begin position="71"/>
        <end position="94"/>
    </location>
</feature>
<keyword evidence="1" id="KW-0812">Transmembrane</keyword>
<keyword evidence="1" id="KW-0472">Membrane</keyword>
<feature type="transmembrane region" description="Helical" evidence="1">
    <location>
        <begin position="135"/>
        <end position="152"/>
    </location>
</feature>
<dbReference type="EMBL" id="QJJQ01000006">
    <property type="protein sequence ID" value="PXW86983.1"/>
    <property type="molecule type" value="Genomic_DNA"/>
</dbReference>
<evidence type="ECO:0000313" key="2">
    <source>
        <dbReference type="EMBL" id="PXW86983.1"/>
    </source>
</evidence>